<dbReference type="InterPro" id="IPR010987">
    <property type="entry name" value="Glutathione-S-Trfase_C-like"/>
</dbReference>
<dbReference type="CDD" id="cd03058">
    <property type="entry name" value="GST_N_Tau"/>
    <property type="match status" value="1"/>
</dbReference>
<dbReference type="Gramene" id="TraesCS5B03G0395900.1">
    <property type="protein sequence ID" value="TraesCS5B03G0395900.1.CDS"/>
    <property type="gene ID" value="TraesCS5B03G0395900"/>
</dbReference>
<evidence type="ECO:0000259" key="6">
    <source>
        <dbReference type="PROSITE" id="PS50405"/>
    </source>
</evidence>
<comment type="catalytic activity">
    <reaction evidence="3">
        <text>RX + glutathione = an S-substituted glutathione + a halide anion + H(+)</text>
        <dbReference type="Rhea" id="RHEA:16437"/>
        <dbReference type="ChEBI" id="CHEBI:15378"/>
        <dbReference type="ChEBI" id="CHEBI:16042"/>
        <dbReference type="ChEBI" id="CHEBI:17792"/>
        <dbReference type="ChEBI" id="CHEBI:57925"/>
        <dbReference type="ChEBI" id="CHEBI:90779"/>
        <dbReference type="EC" id="2.5.1.18"/>
    </reaction>
</comment>
<dbReference type="GeneID" id="123111325"/>
<dbReference type="EC" id="2.5.1.18" evidence="1"/>
<dbReference type="AlphaFoldDB" id="A0A3B6LI34"/>
<reference evidence="7" key="2">
    <citation type="submission" date="2018-10" db="UniProtKB">
        <authorList>
            <consortium name="EnsemblPlants"/>
        </authorList>
    </citation>
    <scope>IDENTIFICATION</scope>
</reference>
<dbReference type="GO" id="GO:0006749">
    <property type="term" value="P:glutathione metabolic process"/>
    <property type="evidence" value="ECO:0000318"/>
    <property type="project" value="GO_Central"/>
</dbReference>
<dbReference type="Gramene" id="TraesMAC5B03G02864170.1">
    <property type="protein sequence ID" value="TraesMAC5B03G02864170.1"/>
    <property type="gene ID" value="TraesMAC5B03G02864170"/>
</dbReference>
<comment type="similarity">
    <text evidence="4">Belongs to the GST superfamily.</text>
</comment>
<name>A0A3B6LI34_WHEAT</name>
<keyword evidence="2" id="KW-0808">Transferase</keyword>
<dbReference type="Gramene" id="TraesCAD_scaffold_045794_01G000100.1">
    <property type="protein sequence ID" value="TraesCAD_scaffold_045794_01G000100.1"/>
    <property type="gene ID" value="TraesCAD_scaffold_045794_01G000100"/>
</dbReference>
<dbReference type="Gramene" id="TraesCS5B02G142500.1">
    <property type="protein sequence ID" value="TraesCS5B02G142500.1"/>
    <property type="gene ID" value="TraesCS5B02G142500"/>
</dbReference>
<dbReference type="RefSeq" id="XP_044388026.1">
    <property type="nucleotide sequence ID" value="XM_044532091.1"/>
</dbReference>
<dbReference type="Gramene" id="TraesNOR5B03G02891460.1">
    <property type="protein sequence ID" value="TraesNOR5B03G02891460.1"/>
    <property type="gene ID" value="TraesNOR5B03G02891460"/>
</dbReference>
<dbReference type="InterPro" id="IPR045073">
    <property type="entry name" value="Omega/Tau-like"/>
</dbReference>
<dbReference type="SFLD" id="SFLDG01152">
    <property type="entry name" value="Main.3:_Omega-_and_Tau-like"/>
    <property type="match status" value="1"/>
</dbReference>
<dbReference type="InterPro" id="IPR040079">
    <property type="entry name" value="Glutathione_S-Trfase"/>
</dbReference>
<dbReference type="Gramene" id="TraesROB_scaffold_068968_01G000200.1">
    <property type="protein sequence ID" value="TraesROB_scaffold_068968_01G000200.1"/>
    <property type="gene ID" value="TraesROB_scaffold_068968_01G000200"/>
</dbReference>
<accession>A0A3B6LI34</accession>
<dbReference type="InterPro" id="IPR036249">
    <property type="entry name" value="Thioredoxin-like_sf"/>
</dbReference>
<dbReference type="OrthoDB" id="4951845at2759"/>
<dbReference type="Pfam" id="PF00043">
    <property type="entry name" value="GST_C"/>
    <property type="match status" value="1"/>
</dbReference>
<feature type="domain" description="GST C-terminal" evidence="6">
    <location>
        <begin position="96"/>
        <end position="222"/>
    </location>
</feature>
<dbReference type="Proteomes" id="UP000019116">
    <property type="component" value="Chromosome 5B"/>
</dbReference>
<gene>
    <name evidence="7" type="primary">LOC123111325</name>
</gene>
<protein>
    <recommendedName>
        <fullName evidence="1">glutathione transferase</fullName>
        <ecNumber evidence="1">2.5.1.18</ecNumber>
    </recommendedName>
</protein>
<dbReference type="EnsemblPlants" id="TraesCS5B02G142500.1">
    <property type="protein sequence ID" value="TraesCS5B02G142500.1"/>
    <property type="gene ID" value="TraesCS5B02G142500"/>
</dbReference>
<organism evidence="7">
    <name type="scientific">Triticum aestivum</name>
    <name type="common">Wheat</name>
    <dbReference type="NCBI Taxonomy" id="4565"/>
    <lineage>
        <taxon>Eukaryota</taxon>
        <taxon>Viridiplantae</taxon>
        <taxon>Streptophyta</taxon>
        <taxon>Embryophyta</taxon>
        <taxon>Tracheophyta</taxon>
        <taxon>Spermatophyta</taxon>
        <taxon>Magnoliopsida</taxon>
        <taxon>Liliopsida</taxon>
        <taxon>Poales</taxon>
        <taxon>Poaceae</taxon>
        <taxon>BOP clade</taxon>
        <taxon>Pooideae</taxon>
        <taxon>Triticodae</taxon>
        <taxon>Triticeae</taxon>
        <taxon>Triticinae</taxon>
        <taxon>Triticum</taxon>
    </lineage>
</organism>
<sequence length="300" mass="32853">MDDHQEEGPEKVKLFGMWASPYVLKVRWALSIKGVEYEYVEEDLRNKSSDLLEHNPVHKKVPVLLYRGRPVAESDVIVEFVDEAWSHRGGRILPDDPYQRAMARFWVRFVHDKLSPPIWKWFTAAPGEGQEAALGAAVEQLQVLEDLLAVGGKEFFAGESVGLVDLSLGAMAYVVPMYEEIIGVRLVTEERFPSLSAWMGRFLDSPPVKDHPPPVERLKPSFCLPGPVVLLLLSMVMNMKLLDPPLEEEPSGEGSAGGGCVGGGVGHGLAGLEESCVISLISSCTDLCEGNGSSTNLGNR</sequence>
<dbReference type="Gene3D" id="3.40.30.10">
    <property type="entry name" value="Glutaredoxin"/>
    <property type="match status" value="1"/>
</dbReference>
<dbReference type="PROSITE" id="PS50404">
    <property type="entry name" value="GST_NTER"/>
    <property type="match status" value="1"/>
</dbReference>
<dbReference type="GO" id="GO:0005737">
    <property type="term" value="C:cytoplasm"/>
    <property type="evidence" value="ECO:0000318"/>
    <property type="project" value="GO_Central"/>
</dbReference>
<dbReference type="Gramene" id="TraesSTA5B03G02856530.1">
    <property type="protein sequence ID" value="TraesSTA5B03G02856530.1"/>
    <property type="gene ID" value="TraesSTA5B03G02856530"/>
</dbReference>
<dbReference type="Gramene" id="TraesLDM5B03G02866980.1">
    <property type="protein sequence ID" value="TraesLDM5B03G02866980.1"/>
    <property type="gene ID" value="TraesLDM5B03G02866980"/>
</dbReference>
<evidence type="ECO:0000313" key="8">
    <source>
        <dbReference type="Proteomes" id="UP000019116"/>
    </source>
</evidence>
<evidence type="ECO:0000259" key="5">
    <source>
        <dbReference type="PROSITE" id="PS50404"/>
    </source>
</evidence>
<dbReference type="SMR" id="A0A3B6LI34"/>
<dbReference type="SFLD" id="SFLDG00358">
    <property type="entry name" value="Main_(cytGST)"/>
    <property type="match status" value="1"/>
</dbReference>
<dbReference type="GO" id="GO:0004364">
    <property type="term" value="F:glutathione transferase activity"/>
    <property type="evidence" value="ECO:0000318"/>
    <property type="project" value="GO_Central"/>
</dbReference>
<dbReference type="Gramene" id="TraesKAR5B01G0177290.1">
    <property type="protein sequence ID" value="cds.TraesKAR5B01G0177290.1"/>
    <property type="gene ID" value="TraesKAR5B01G0177290"/>
</dbReference>
<evidence type="ECO:0000256" key="4">
    <source>
        <dbReference type="RuleBase" id="RU003494"/>
    </source>
</evidence>
<evidence type="ECO:0000256" key="2">
    <source>
        <dbReference type="ARBA" id="ARBA00022679"/>
    </source>
</evidence>
<dbReference type="PROSITE" id="PS50405">
    <property type="entry name" value="GST_CTER"/>
    <property type="match status" value="1"/>
</dbReference>
<keyword evidence="8" id="KW-1185">Reference proteome</keyword>
<evidence type="ECO:0000313" key="7">
    <source>
        <dbReference type="EnsemblPlants" id="TraesCS5B02G142500.1"/>
    </source>
</evidence>
<dbReference type="Gramene" id="TraesCLE_scaffold_046102_01G000100.1">
    <property type="protein sequence ID" value="TraesCLE_scaffold_046102_01G000100.1"/>
    <property type="gene ID" value="TraesCLE_scaffold_046102_01G000100"/>
</dbReference>
<reference evidence="7" key="1">
    <citation type="submission" date="2018-08" db="EMBL/GenBank/DDBJ databases">
        <authorList>
            <person name="Rossello M."/>
        </authorList>
    </citation>
    <scope>NUCLEOTIDE SEQUENCE [LARGE SCALE GENOMIC DNA]</scope>
    <source>
        <strain evidence="7">cv. Chinese Spring</strain>
    </source>
</reference>
<dbReference type="Gramene" id="TraesWEE_scaffold_068942_01G000200.1">
    <property type="protein sequence ID" value="TraesWEE_scaffold_068942_01G000200.1"/>
    <property type="gene ID" value="TraesWEE_scaffold_068942_01G000200"/>
</dbReference>
<dbReference type="PANTHER" id="PTHR11260">
    <property type="entry name" value="GLUTATHIONE S-TRANSFERASE, GST, SUPERFAMILY, GST DOMAIN CONTAINING"/>
    <property type="match status" value="1"/>
</dbReference>
<dbReference type="InterPro" id="IPR004045">
    <property type="entry name" value="Glutathione_S-Trfase_N"/>
</dbReference>
<feature type="domain" description="GST N-terminal" evidence="5">
    <location>
        <begin position="10"/>
        <end position="89"/>
    </location>
</feature>
<dbReference type="InterPro" id="IPR036282">
    <property type="entry name" value="Glutathione-S-Trfase_C_sf"/>
</dbReference>
<dbReference type="OMA" id="MWALSIK"/>
<dbReference type="Pfam" id="PF02798">
    <property type="entry name" value="GST_N"/>
    <property type="match status" value="1"/>
</dbReference>
<dbReference type="SUPFAM" id="SSF52833">
    <property type="entry name" value="Thioredoxin-like"/>
    <property type="match status" value="1"/>
</dbReference>
<dbReference type="InterPro" id="IPR004046">
    <property type="entry name" value="GST_C"/>
</dbReference>
<dbReference type="CDD" id="cd03185">
    <property type="entry name" value="GST_C_Tau"/>
    <property type="match status" value="1"/>
</dbReference>
<dbReference type="PaxDb" id="4565-Traes_5BL_E956B149A.2"/>
<proteinExistence type="inferred from homology"/>
<dbReference type="InterPro" id="IPR045074">
    <property type="entry name" value="GST_C_Tau"/>
</dbReference>
<dbReference type="PANTHER" id="PTHR11260:SF676">
    <property type="entry name" value="GLUTATHIONE S-TRANSFERASE U8"/>
    <property type="match status" value="1"/>
</dbReference>
<dbReference type="STRING" id="4565.A0A3B6LI34"/>
<evidence type="ECO:0000256" key="1">
    <source>
        <dbReference type="ARBA" id="ARBA00012452"/>
    </source>
</evidence>
<dbReference type="Gramene" id="TraesLAC5B03G02818060.1">
    <property type="protein sequence ID" value="TraesLAC5B03G02818060.1"/>
    <property type="gene ID" value="TraesLAC5B03G02818060"/>
</dbReference>
<dbReference type="KEGG" id="taes:123111325"/>
<dbReference type="Gene3D" id="1.20.1050.10">
    <property type="match status" value="1"/>
</dbReference>
<evidence type="ECO:0000256" key="3">
    <source>
        <dbReference type="ARBA" id="ARBA00047960"/>
    </source>
</evidence>
<dbReference type="SUPFAM" id="SSF47616">
    <property type="entry name" value="GST C-terminal domain-like"/>
    <property type="match status" value="1"/>
</dbReference>
<dbReference type="Gramene" id="TraesSYM7B03G04156420.2">
    <property type="protein sequence ID" value="TraesSYM7B03G04156420.2"/>
    <property type="gene ID" value="TraesSYM7B03G04156420"/>
</dbReference>
<dbReference type="FunFam" id="1.20.1050.10:FF:000012">
    <property type="entry name" value="Tau class glutathione S-transferase"/>
    <property type="match status" value="1"/>
</dbReference>
<dbReference type="SFLD" id="SFLDS00019">
    <property type="entry name" value="Glutathione_Transferase_(cytos"/>
    <property type="match status" value="1"/>
</dbReference>
<dbReference type="FunFam" id="3.40.30.10:FF:000355">
    <property type="entry name" value="Glutathione S-transferase U10"/>
    <property type="match status" value="1"/>
</dbReference>